<dbReference type="PANTHER" id="PTHR39344:SF1">
    <property type="entry name" value="UPF0182 PROTEIN SLL1060"/>
    <property type="match status" value="1"/>
</dbReference>
<evidence type="ECO:0000256" key="3">
    <source>
        <dbReference type="ARBA" id="ARBA00022989"/>
    </source>
</evidence>
<feature type="region of interest" description="Disordered" evidence="5">
    <location>
        <begin position="892"/>
        <end position="917"/>
    </location>
</feature>
<dbReference type="InterPro" id="IPR005372">
    <property type="entry name" value="UPF0182"/>
</dbReference>
<sequence>MVLRSPLSRVSRRGRVTLVVLAILLVIIAFADRIVDIWADYLWFDEVGYNRVFSGVLTTQLLLFLTFGFGVGLIVALNLYLAYRMRPLLRPHSAEQHALDRYRMLMLPRMGMWITVLSGLVGLFAGLSAQGRWQLWLLFQNSQRFGVADPQFKVDIGFYVFEYPFYRYLLGVGFGAVVIALLGALGLHYLLGGVRLQGAGDRMTAAARAHLTSLVAAFVLLKAAAYFLDRRGLLLGSNPSVENLNGASYTAINSLLPAKEVLAWISLLVAIAIIVFSNAFMRNLVWPGVALALLGISAVVIGGIIPASVQSFTVKPSARAKEAPFIEQSIKATRDAYGLSNVQTKQYTDNTVPPLNLAQDTGTIPNVRLLDPAVVNDTFTLRQRTRPFYQFPAKLDIDRYTLPDPANPAVMKTQDYVVGVREMNYEQLGATNSNWQNRHTYYTHGYGFVAAPANKLVCNGEPYFVAGFLGEHRRQGNEECNAQDDLIKTSEPRIYYGEQMTTYAIVGKKGGEDVEFDRPTGVADAKNTYAGEGGVDIGSYPRRVLYAAHLRETNFLLSSVFNDNSKLLYVREPRERVQKIAPFLKMDGDPYPAVVDGRVVWIIDAYTTSSTYPYATRVDLRGATSDAQTGDGTFAQQRQDINYLRNSVKATVDAYDGTVTLYTFDDTDPVLKAWNKAFGGKLFKPRSEIPTNLSQHFRYPEDQFKVQRDLLSRFHVTDPGGFFGQNDFWQVPDDPNKAGVKQPPYYVLATAPEQTDASFQLTAAMVQGPALSGVVSGSYDKDNRPVLSVLELPDNSAIQGPDRAHQRMTNQDDTARVQINQLKSDQAQIEFGNLLTLPLLGGVLYVQPLYIRSTQANSFPTMKKVLLNYGEYSAYADNMADGLKILTEKAQGKTPTTGTENPPPTGGQPPAGDDPVAQAAARIQAAINELREARKAGDFEREGKALKELDEATKAYEEARRNAGASPSPSSGPSSSPSASPGPSASAGPPG</sequence>
<proteinExistence type="predicted"/>
<keyword evidence="2 6" id="KW-0812">Transmembrane</keyword>
<feature type="transmembrane region" description="Helical" evidence="6">
    <location>
        <begin position="211"/>
        <end position="228"/>
    </location>
</feature>
<dbReference type="GO" id="GO:0016020">
    <property type="term" value="C:membrane"/>
    <property type="evidence" value="ECO:0007669"/>
    <property type="project" value="InterPro"/>
</dbReference>
<feature type="transmembrane region" description="Helical" evidence="6">
    <location>
        <begin position="261"/>
        <end position="281"/>
    </location>
</feature>
<feature type="transmembrane region" description="Helical" evidence="6">
    <location>
        <begin position="288"/>
        <end position="309"/>
    </location>
</feature>
<name>A0A8J3YTF0_9ACTN</name>
<feature type="region of interest" description="Disordered" evidence="5">
    <location>
        <begin position="933"/>
        <end position="991"/>
    </location>
</feature>
<dbReference type="Pfam" id="PF03699">
    <property type="entry name" value="UPF0182"/>
    <property type="match status" value="1"/>
</dbReference>
<feature type="transmembrane region" description="Helical" evidence="6">
    <location>
        <begin position="61"/>
        <end position="83"/>
    </location>
</feature>
<evidence type="ECO:0000256" key="1">
    <source>
        <dbReference type="ARBA" id="ARBA00022475"/>
    </source>
</evidence>
<keyword evidence="4 6" id="KW-0472">Membrane</keyword>
<feature type="compositionally biased region" description="Low complexity" evidence="5">
    <location>
        <begin position="963"/>
        <end position="991"/>
    </location>
</feature>
<feature type="transmembrane region" description="Helical" evidence="6">
    <location>
        <begin position="168"/>
        <end position="191"/>
    </location>
</feature>
<gene>
    <name evidence="7" type="ORF">Val02_70230</name>
</gene>
<evidence type="ECO:0000256" key="2">
    <source>
        <dbReference type="ARBA" id="ARBA00022692"/>
    </source>
</evidence>
<reference evidence="7" key="1">
    <citation type="submission" date="2021-01" db="EMBL/GenBank/DDBJ databases">
        <title>Whole genome shotgun sequence of Virgisporangium aliadipatigenens NBRC 105644.</title>
        <authorList>
            <person name="Komaki H."/>
            <person name="Tamura T."/>
        </authorList>
    </citation>
    <scope>NUCLEOTIDE SEQUENCE</scope>
    <source>
        <strain evidence="7">NBRC 105644</strain>
    </source>
</reference>
<accession>A0A8J3YTF0</accession>
<dbReference type="PANTHER" id="PTHR39344">
    <property type="entry name" value="UPF0182 PROTEIN SLL1060"/>
    <property type="match status" value="1"/>
</dbReference>
<protein>
    <submittedName>
        <fullName evidence="7">UPF0182 protein</fullName>
    </submittedName>
</protein>
<evidence type="ECO:0000313" key="8">
    <source>
        <dbReference type="Proteomes" id="UP000619260"/>
    </source>
</evidence>
<dbReference type="AlphaFoldDB" id="A0A8J3YTF0"/>
<evidence type="ECO:0000313" key="7">
    <source>
        <dbReference type="EMBL" id="GIJ50137.1"/>
    </source>
</evidence>
<dbReference type="Proteomes" id="UP000619260">
    <property type="component" value="Unassembled WGS sequence"/>
</dbReference>
<dbReference type="GO" id="GO:0005576">
    <property type="term" value="C:extracellular region"/>
    <property type="evidence" value="ECO:0007669"/>
    <property type="project" value="TreeGrafter"/>
</dbReference>
<evidence type="ECO:0000256" key="4">
    <source>
        <dbReference type="ARBA" id="ARBA00023136"/>
    </source>
</evidence>
<keyword evidence="1" id="KW-1003">Cell membrane</keyword>
<keyword evidence="3 6" id="KW-1133">Transmembrane helix</keyword>
<dbReference type="EMBL" id="BOPF01000033">
    <property type="protein sequence ID" value="GIJ50137.1"/>
    <property type="molecule type" value="Genomic_DNA"/>
</dbReference>
<evidence type="ECO:0000256" key="5">
    <source>
        <dbReference type="SAM" id="MobiDB-lite"/>
    </source>
</evidence>
<feature type="transmembrane region" description="Helical" evidence="6">
    <location>
        <begin position="110"/>
        <end position="129"/>
    </location>
</feature>
<dbReference type="RefSeq" id="WP_203903582.1">
    <property type="nucleotide sequence ID" value="NZ_BOPF01000033.1"/>
</dbReference>
<evidence type="ECO:0000256" key="6">
    <source>
        <dbReference type="SAM" id="Phobius"/>
    </source>
</evidence>
<keyword evidence="8" id="KW-1185">Reference proteome</keyword>
<feature type="compositionally biased region" description="Basic and acidic residues" evidence="5">
    <location>
        <begin position="933"/>
        <end position="961"/>
    </location>
</feature>
<comment type="caution">
    <text evidence="7">The sequence shown here is derived from an EMBL/GenBank/DDBJ whole genome shotgun (WGS) entry which is preliminary data.</text>
</comment>
<organism evidence="7 8">
    <name type="scientific">Virgisporangium aliadipatigenens</name>
    <dbReference type="NCBI Taxonomy" id="741659"/>
    <lineage>
        <taxon>Bacteria</taxon>
        <taxon>Bacillati</taxon>
        <taxon>Actinomycetota</taxon>
        <taxon>Actinomycetes</taxon>
        <taxon>Micromonosporales</taxon>
        <taxon>Micromonosporaceae</taxon>
        <taxon>Virgisporangium</taxon>
    </lineage>
</organism>